<dbReference type="Proteomes" id="UP000276061">
    <property type="component" value="Unassembled WGS sequence"/>
</dbReference>
<dbReference type="EMBL" id="RJLR01000020">
    <property type="protein sequence ID" value="RNM05938.1"/>
    <property type="molecule type" value="Genomic_DNA"/>
</dbReference>
<dbReference type="OrthoDB" id="6506110at2"/>
<dbReference type="RefSeq" id="WP_123252715.1">
    <property type="nucleotide sequence ID" value="NZ_RJLR01000020.1"/>
</dbReference>
<accession>A0A3N0G191</accession>
<evidence type="ECO:0000313" key="2">
    <source>
        <dbReference type="Proteomes" id="UP000276061"/>
    </source>
</evidence>
<dbReference type="Pfam" id="PF21810">
    <property type="entry name" value="DUF6880"/>
    <property type="match status" value="1"/>
</dbReference>
<comment type="caution">
    <text evidence="1">The sequence shown here is derived from an EMBL/GenBank/DDBJ whole genome shotgun (WGS) entry which is preliminary data.</text>
</comment>
<reference evidence="1 2" key="1">
    <citation type="submission" date="2018-11" db="EMBL/GenBank/DDBJ databases">
        <title>Characterization of surface water Dickeya isolates.</title>
        <authorList>
            <person name="Van Gijsegem F."/>
            <person name="Pedron J."/>
        </authorList>
    </citation>
    <scope>NUCLEOTIDE SEQUENCE [LARGE SCALE GENOMIC DNA]</scope>
    <source>
        <strain evidence="1 2">FVG1-MFV-O17</strain>
    </source>
</reference>
<protein>
    <submittedName>
        <fullName evidence="1">Uncharacterized protein</fullName>
    </submittedName>
</protein>
<dbReference type="AlphaFoldDB" id="A0A3N0G191"/>
<evidence type="ECO:0000313" key="1">
    <source>
        <dbReference type="EMBL" id="RNM05938.1"/>
    </source>
</evidence>
<sequence>MASELTKKQLAALNDLSRDTLLDIVQTLVREYKPARDTLVNGWLSAPDDVLKRLEKAYDREANGRHFYDYYEADGFFVSLERDIVLPLGKLIPNHFLRVEALAARMILDFEHLSQQVDTSSGSWMAYLSALFEVWMASLAQQKEASPAVIAGKIYAVAMEDQWFVFERLADWRSELGTETLRALRDLLLNDGHVGEAFTLCLAIRDVAGAKALFERGGINDVNAVLQLCSLLMDELRTPEAITILQALQRDTREWMLPKKEWATLLVNALLEEGRKEEARQVAEDTFRKVSDACFWRLFLKSGGDAERDFSRFLTTAIAFGFEHTVQFLSDLERYALVNALITGKSEYSLVLPDGIQGSFWRTLSSTLKKHGFYSGAILLRRRLAESSISTASSRYYSSAASDAKQAIDYARAAGEAGWREETLGWLQALHREHFRKYALWKVMQEKIGGLQVTKQGVTLAG</sequence>
<proteinExistence type="predicted"/>
<name>A0A3N0G191_9GAMM</name>
<dbReference type="InterPro" id="IPR049245">
    <property type="entry name" value="DUF6880"/>
</dbReference>
<organism evidence="1 2">
    <name type="scientific">Dickeya undicola</name>
    <dbReference type="NCBI Taxonomy" id="1577887"/>
    <lineage>
        <taxon>Bacteria</taxon>
        <taxon>Pseudomonadati</taxon>
        <taxon>Pseudomonadota</taxon>
        <taxon>Gammaproteobacteria</taxon>
        <taxon>Enterobacterales</taxon>
        <taxon>Pectobacteriaceae</taxon>
        <taxon>Dickeya</taxon>
    </lineage>
</organism>
<gene>
    <name evidence="1" type="ORF">EF878_11955</name>
</gene>